<feature type="non-terminal residue" evidence="7">
    <location>
        <position position="1"/>
    </location>
</feature>
<dbReference type="SUPFAM" id="SSF47323">
    <property type="entry name" value="Anticodon-binding domain of a subclass of class I aminoacyl-tRNA synthetases"/>
    <property type="match status" value="1"/>
</dbReference>
<reference evidence="7 8" key="1">
    <citation type="journal article" date="2019" name="ISME J.">
        <title>Genome analyses of uncultured TG2/ZB3 bacteria in 'Margulisbacteria' specifically attached to ectosymbiotic spirochetes of protists in the termite gut.</title>
        <authorList>
            <person name="Utami Y.D."/>
            <person name="Kuwahara H."/>
            <person name="Igai K."/>
            <person name="Murakami T."/>
            <person name="Sugaya K."/>
            <person name="Morikawa T."/>
            <person name="Nagura Y."/>
            <person name="Yuki M."/>
            <person name="Deevong P."/>
            <person name="Inoue T."/>
            <person name="Kihara K."/>
            <person name="Lo N."/>
            <person name="Yamada A."/>
            <person name="Ohkuma M."/>
            <person name="Hongoh Y."/>
        </authorList>
    </citation>
    <scope>NUCLEOTIDE SEQUENCE [LARGE SCALE GENOMIC DNA]</scope>
    <source>
        <strain evidence="7">NkOx7-01</strain>
    </source>
</reference>
<accession>A0A388TF55</accession>
<dbReference type="SMART" id="SM00840">
    <property type="entry name" value="DALR_2"/>
    <property type="match status" value="1"/>
</dbReference>
<proteinExistence type="predicted"/>
<dbReference type="EMBL" id="BGZN01000208">
    <property type="protein sequence ID" value="GBR75244.1"/>
    <property type="molecule type" value="Genomic_DNA"/>
</dbReference>
<evidence type="ECO:0000313" key="8">
    <source>
        <dbReference type="Proteomes" id="UP000269352"/>
    </source>
</evidence>
<keyword evidence="3" id="KW-0547">Nucleotide-binding</keyword>
<dbReference type="Pfam" id="PF09190">
    <property type="entry name" value="DALR_2"/>
    <property type="match status" value="1"/>
</dbReference>
<dbReference type="InterPro" id="IPR009080">
    <property type="entry name" value="tRNAsynth_Ia_anticodon-bd"/>
</dbReference>
<keyword evidence="8" id="KW-1185">Reference proteome</keyword>
<feature type="domain" description="Cysteinyl-tRNA synthetase class Ia DALR" evidence="6">
    <location>
        <begin position="41"/>
        <end position="96"/>
    </location>
</feature>
<protein>
    <recommendedName>
        <fullName evidence="1">Cysteine--tRNA ligase</fullName>
    </recommendedName>
</protein>
<feature type="compositionally biased region" description="Low complexity" evidence="5">
    <location>
        <begin position="9"/>
        <end position="23"/>
    </location>
</feature>
<feature type="region of interest" description="Disordered" evidence="5">
    <location>
        <begin position="1"/>
        <end position="24"/>
    </location>
</feature>
<comment type="caution">
    <text evidence="7">The sequence shown here is derived from an EMBL/GenBank/DDBJ whole genome shotgun (WGS) entry which is preliminary data.</text>
</comment>
<evidence type="ECO:0000256" key="4">
    <source>
        <dbReference type="ARBA" id="ARBA00022840"/>
    </source>
</evidence>
<gene>
    <name evidence="7" type="primary">cysS</name>
    <name evidence="7" type="ORF">NO1_2261</name>
</gene>
<keyword evidence="4" id="KW-0067">ATP-binding</keyword>
<dbReference type="GO" id="GO:0004817">
    <property type="term" value="F:cysteine-tRNA ligase activity"/>
    <property type="evidence" value="ECO:0007669"/>
    <property type="project" value="InterPro"/>
</dbReference>
<dbReference type="AlphaFoldDB" id="A0A388TF55"/>
<evidence type="ECO:0000256" key="3">
    <source>
        <dbReference type="ARBA" id="ARBA00022741"/>
    </source>
</evidence>
<dbReference type="Gene3D" id="1.20.120.1910">
    <property type="entry name" value="Cysteine-tRNA ligase, C-terminal anti-codon recognition domain"/>
    <property type="match status" value="1"/>
</dbReference>
<keyword evidence="2" id="KW-0436">Ligase</keyword>
<dbReference type="InterPro" id="IPR015273">
    <property type="entry name" value="Cys-tRNA-synt_Ia_DALR"/>
</dbReference>
<sequence length="148" mass="15826">ENTPQSAKSPAATTPQSASQTAPLIKGSTELVSEYVSLEKEFTDYMDDDFNSAGALGVLFNLATVANRDRSPQAANLLKKLGGVLGLLQAEKKSTEIPAEITALAEQRLAAKKNKDFTLADQLRAEITAQGYAIKDTARGFILSKLPK</sequence>
<dbReference type="Proteomes" id="UP000269352">
    <property type="component" value="Unassembled WGS sequence"/>
</dbReference>
<evidence type="ECO:0000313" key="7">
    <source>
        <dbReference type="EMBL" id="GBR75244.1"/>
    </source>
</evidence>
<dbReference type="GO" id="GO:0005737">
    <property type="term" value="C:cytoplasm"/>
    <property type="evidence" value="ECO:0007669"/>
    <property type="project" value="InterPro"/>
</dbReference>
<name>A0A388TF55_TERA1</name>
<dbReference type="InterPro" id="IPR056411">
    <property type="entry name" value="CysS_C"/>
</dbReference>
<organism evidence="7 8">
    <name type="scientific">Termititenax aidoneus</name>
    <dbReference type="NCBI Taxonomy" id="2218524"/>
    <lineage>
        <taxon>Bacteria</taxon>
        <taxon>Bacillati</taxon>
        <taxon>Candidatus Margulisiibacteriota</taxon>
        <taxon>Candidatus Termititenacia</taxon>
        <taxon>Candidatus Termititenacales</taxon>
        <taxon>Candidatus Termititenacaceae</taxon>
        <taxon>Candidatus Termititenax</taxon>
    </lineage>
</organism>
<evidence type="ECO:0000256" key="1">
    <source>
        <dbReference type="ARBA" id="ARBA00014738"/>
    </source>
</evidence>
<dbReference type="GO" id="GO:0006423">
    <property type="term" value="P:cysteinyl-tRNA aminoacylation"/>
    <property type="evidence" value="ECO:0007669"/>
    <property type="project" value="InterPro"/>
</dbReference>
<evidence type="ECO:0000259" key="6">
    <source>
        <dbReference type="SMART" id="SM00840"/>
    </source>
</evidence>
<dbReference type="GO" id="GO:0005524">
    <property type="term" value="F:ATP binding"/>
    <property type="evidence" value="ECO:0007669"/>
    <property type="project" value="UniProtKB-KW"/>
</dbReference>
<evidence type="ECO:0000256" key="2">
    <source>
        <dbReference type="ARBA" id="ARBA00022598"/>
    </source>
</evidence>
<evidence type="ECO:0000256" key="5">
    <source>
        <dbReference type="SAM" id="MobiDB-lite"/>
    </source>
</evidence>
<dbReference type="Pfam" id="PF23493">
    <property type="entry name" value="CysS_C"/>
    <property type="match status" value="1"/>
</dbReference>